<organism evidence="1 2">
    <name type="scientific">Lichtheimia corymbifera JMRC:FSU:9682</name>
    <dbReference type="NCBI Taxonomy" id="1263082"/>
    <lineage>
        <taxon>Eukaryota</taxon>
        <taxon>Fungi</taxon>
        <taxon>Fungi incertae sedis</taxon>
        <taxon>Mucoromycota</taxon>
        <taxon>Mucoromycotina</taxon>
        <taxon>Mucoromycetes</taxon>
        <taxon>Mucorales</taxon>
        <taxon>Lichtheimiaceae</taxon>
        <taxon>Lichtheimia</taxon>
    </lineage>
</organism>
<gene>
    <name evidence="1" type="ORF">LCOR_01060.1</name>
</gene>
<proteinExistence type="predicted"/>
<dbReference type="AlphaFoldDB" id="A0A068RI37"/>
<evidence type="ECO:0000313" key="1">
    <source>
        <dbReference type="EMBL" id="CDH49312.1"/>
    </source>
</evidence>
<dbReference type="VEuPathDB" id="FungiDB:LCOR_01060.1"/>
<sequence>MKKEAYQQQYWTCNTYGWMGGIKCNGGQSWNVALVTWRVVNRKDHVDTAKDDDEFNGVRAYIFDERCSTAMDDTGALDSMHAAAILQPRMKDDYAGGNKEYNDTIIPVASIGFTRILVNSPCCPFIILVC</sequence>
<reference evidence="1" key="1">
    <citation type="submission" date="2013-08" db="EMBL/GenBank/DDBJ databases">
        <title>Gene expansion shapes genome architecture in the human pathogen Lichtheimia corymbifera: an evolutionary genomics analysis in the ancient terrestrial Mucorales (Mucoromycotina).</title>
        <authorList>
            <person name="Schwartze V.U."/>
            <person name="Winter S."/>
            <person name="Shelest E."/>
            <person name="Marcet-Houben M."/>
            <person name="Horn F."/>
            <person name="Wehner S."/>
            <person name="Hoffmann K."/>
            <person name="Riege K."/>
            <person name="Sammeth M."/>
            <person name="Nowrousian M."/>
            <person name="Valiante V."/>
            <person name="Linde J."/>
            <person name="Jacobsen I.D."/>
            <person name="Marz M."/>
            <person name="Brakhage A.A."/>
            <person name="Gabaldon T."/>
            <person name="Bocker S."/>
            <person name="Voigt K."/>
        </authorList>
    </citation>
    <scope>NUCLEOTIDE SEQUENCE [LARGE SCALE GENOMIC DNA]</scope>
    <source>
        <strain evidence="1">FSU 9682</strain>
    </source>
</reference>
<protein>
    <submittedName>
        <fullName evidence="1">Uncharacterized protein</fullName>
    </submittedName>
</protein>
<accession>A0A068RI37</accession>
<dbReference type="Proteomes" id="UP000027586">
    <property type="component" value="Unassembled WGS sequence"/>
</dbReference>
<keyword evidence="2" id="KW-1185">Reference proteome</keyword>
<evidence type="ECO:0000313" key="2">
    <source>
        <dbReference type="Proteomes" id="UP000027586"/>
    </source>
</evidence>
<dbReference type="EMBL" id="CBTN010000003">
    <property type="protein sequence ID" value="CDH49312.1"/>
    <property type="molecule type" value="Genomic_DNA"/>
</dbReference>
<name>A0A068RI37_9FUNG</name>
<comment type="caution">
    <text evidence="1">The sequence shown here is derived from an EMBL/GenBank/DDBJ whole genome shotgun (WGS) entry which is preliminary data.</text>
</comment>